<keyword evidence="7" id="KW-0547">Nucleotide-binding</keyword>
<keyword evidence="8" id="KW-0418">Kinase</keyword>
<evidence type="ECO:0000256" key="7">
    <source>
        <dbReference type="ARBA" id="ARBA00022741"/>
    </source>
</evidence>
<dbReference type="EMBL" id="CP054020">
    <property type="protein sequence ID" value="QKI89719.1"/>
    <property type="molecule type" value="Genomic_DNA"/>
</dbReference>
<evidence type="ECO:0000313" key="18">
    <source>
        <dbReference type="Proteomes" id="UP000504724"/>
    </source>
</evidence>
<feature type="transmembrane region" description="Helical" evidence="14">
    <location>
        <begin position="231"/>
        <end position="252"/>
    </location>
</feature>
<evidence type="ECO:0000256" key="14">
    <source>
        <dbReference type="SAM" id="Phobius"/>
    </source>
</evidence>
<dbReference type="Pfam" id="PF02518">
    <property type="entry name" value="HATPase_c"/>
    <property type="match status" value="1"/>
</dbReference>
<comment type="catalytic activity">
    <reaction evidence="1">
        <text>ATP + protein L-histidine = ADP + protein N-phospho-L-histidine.</text>
        <dbReference type="EC" id="2.7.13.3"/>
    </reaction>
</comment>
<dbReference type="PROSITE" id="PS50110">
    <property type="entry name" value="RESPONSE_REGULATORY"/>
    <property type="match status" value="1"/>
</dbReference>
<feature type="domain" description="Histidine kinase" evidence="15">
    <location>
        <begin position="412"/>
        <end position="629"/>
    </location>
</feature>
<keyword evidence="11" id="KW-0902">Two-component regulatory system</keyword>
<accession>A0A7D4SJA8</accession>
<evidence type="ECO:0000256" key="8">
    <source>
        <dbReference type="ARBA" id="ARBA00022777"/>
    </source>
</evidence>
<dbReference type="PRINTS" id="PR00344">
    <property type="entry name" value="BCTRLSENSOR"/>
</dbReference>
<evidence type="ECO:0000256" key="4">
    <source>
        <dbReference type="ARBA" id="ARBA00022553"/>
    </source>
</evidence>
<feature type="domain" description="Response regulatory" evidence="16">
    <location>
        <begin position="651"/>
        <end position="770"/>
    </location>
</feature>
<protein>
    <recommendedName>
        <fullName evidence="3">histidine kinase</fullName>
        <ecNumber evidence="3">2.7.13.3</ecNumber>
    </recommendedName>
</protein>
<evidence type="ECO:0000313" key="17">
    <source>
        <dbReference type="EMBL" id="QKI89719.1"/>
    </source>
</evidence>
<dbReference type="CDD" id="cd17546">
    <property type="entry name" value="REC_hyHK_CKI1_RcsC-like"/>
    <property type="match status" value="1"/>
</dbReference>
<dbReference type="SMART" id="SM00448">
    <property type="entry name" value="REC"/>
    <property type="match status" value="1"/>
</dbReference>
<dbReference type="GO" id="GO:0016020">
    <property type="term" value="C:membrane"/>
    <property type="evidence" value="ECO:0007669"/>
    <property type="project" value="UniProtKB-SubCell"/>
</dbReference>
<dbReference type="Proteomes" id="UP000504724">
    <property type="component" value="Chromosome"/>
</dbReference>
<keyword evidence="12 14" id="KW-0472">Membrane</keyword>
<dbReference type="SUPFAM" id="SSF47384">
    <property type="entry name" value="Homodimeric domain of signal transducing histidine kinase"/>
    <property type="match status" value="1"/>
</dbReference>
<dbReference type="InterPro" id="IPR003594">
    <property type="entry name" value="HATPase_dom"/>
</dbReference>
<dbReference type="SMART" id="SM00387">
    <property type="entry name" value="HATPase_c"/>
    <property type="match status" value="1"/>
</dbReference>
<dbReference type="InterPro" id="IPR003661">
    <property type="entry name" value="HisK_dim/P_dom"/>
</dbReference>
<organism evidence="17 18">
    <name type="scientific">Thiomicrorhabdus xiamenensis</name>
    <dbReference type="NCBI Taxonomy" id="2739063"/>
    <lineage>
        <taxon>Bacteria</taxon>
        <taxon>Pseudomonadati</taxon>
        <taxon>Pseudomonadota</taxon>
        <taxon>Gammaproteobacteria</taxon>
        <taxon>Thiotrichales</taxon>
        <taxon>Piscirickettsiaceae</taxon>
        <taxon>Thiomicrorhabdus</taxon>
    </lineage>
</organism>
<keyword evidence="5" id="KW-0808">Transferase</keyword>
<evidence type="ECO:0000256" key="6">
    <source>
        <dbReference type="ARBA" id="ARBA00022692"/>
    </source>
</evidence>
<dbReference type="KEGG" id="txa:HQN79_09125"/>
<dbReference type="CDD" id="cd00082">
    <property type="entry name" value="HisKA"/>
    <property type="match status" value="1"/>
</dbReference>
<sequence length="773" mass="88728">MTTRITEKKPSIVTRTGINLFLLLIIFILGLGAQAILNFSITNYTNELDKKIRNAEVENNLGLEVILEIYKIEASFFQVTAFPNKHLRKIIEHEIEESQEEITHVLQVLNQGGTYKHNLDLNLPNTEEQFEIMFYKPITADQFSFAEADVLPKLGLITHKIKELNQLLKQIDRYRLTQDPRLGKSISTLKLEVKLFEPIFHRLKEDANQIFYTHRLNFTQIRKEVEEQKRFYKSLQIFLTLFLLIAGLYAFWRLSRNIHRTSQEIEKTHDYTRDILNSQDNIIIVNDGEKIIDVSGGFFKFFYEYPDLDAFSADYNCVCDLFVKEEGLVYKFEDKSWIEYVVENPNKTHKAKLRYHGTEHIYKIYGQKSKKYQRYIISLLDITEFEKINRDLQEQKNRALEATRSKGEFLANMSHEIRTPLNAILGFIDLLKEKPLDPEGKKYLETVTQSSHTLLGIINDILDLTKIESGKLDIDISEFSPKDELTGVADLFRARCSEKNINFVTHFAENLPGGIKSDALRIKQVISNLLSNAVKFTDPGKTITLDISYNPGWLRISVEDEGIGMTREAQEKIFEAFSQAETSTTRKYGGTGLGLTISSRLIKMLGGSLKVTSRLGEGSKFYFSIPVQAVELTQKTQAPAEGKELVRYSGDILLVEDNKTNQMLMVAILKKFGLSCLIANDGLEALEQAKNRRFDLILMDENMPNLNGIEATRQIREHEKQSGAHRQHIVALTANAMTGDRERFIEAGMDEYLTKPVNIGELTKVFEKFLPKK</sequence>
<dbReference type="Pfam" id="PF00512">
    <property type="entry name" value="HisKA"/>
    <property type="match status" value="1"/>
</dbReference>
<dbReference type="SUPFAM" id="SSF55874">
    <property type="entry name" value="ATPase domain of HSP90 chaperone/DNA topoisomerase II/histidine kinase"/>
    <property type="match status" value="1"/>
</dbReference>
<dbReference type="GO" id="GO:0005524">
    <property type="term" value="F:ATP binding"/>
    <property type="evidence" value="ECO:0007669"/>
    <property type="project" value="UniProtKB-KW"/>
</dbReference>
<dbReference type="Pfam" id="PF00072">
    <property type="entry name" value="Response_reg"/>
    <property type="match status" value="1"/>
</dbReference>
<dbReference type="PANTHER" id="PTHR45339:SF1">
    <property type="entry name" value="HYBRID SIGNAL TRANSDUCTION HISTIDINE KINASE J"/>
    <property type="match status" value="1"/>
</dbReference>
<dbReference type="AlphaFoldDB" id="A0A7D4SJA8"/>
<keyword evidence="18" id="KW-1185">Reference proteome</keyword>
<evidence type="ECO:0000256" key="11">
    <source>
        <dbReference type="ARBA" id="ARBA00023012"/>
    </source>
</evidence>
<feature type="transmembrane region" description="Helical" evidence="14">
    <location>
        <begin position="20"/>
        <end position="41"/>
    </location>
</feature>
<keyword evidence="9" id="KW-0067">ATP-binding</keyword>
<dbReference type="GO" id="GO:0000155">
    <property type="term" value="F:phosphorelay sensor kinase activity"/>
    <property type="evidence" value="ECO:0007669"/>
    <property type="project" value="InterPro"/>
</dbReference>
<dbReference type="InterPro" id="IPR036890">
    <property type="entry name" value="HATPase_C_sf"/>
</dbReference>
<dbReference type="RefSeq" id="WP_173285795.1">
    <property type="nucleotide sequence ID" value="NZ_CP054020.1"/>
</dbReference>
<evidence type="ECO:0000256" key="13">
    <source>
        <dbReference type="PROSITE-ProRule" id="PRU00169"/>
    </source>
</evidence>
<evidence type="ECO:0000259" key="16">
    <source>
        <dbReference type="PROSITE" id="PS50110"/>
    </source>
</evidence>
<proteinExistence type="predicted"/>
<keyword evidence="10 14" id="KW-1133">Transmembrane helix</keyword>
<dbReference type="Gene3D" id="3.40.50.2300">
    <property type="match status" value="1"/>
</dbReference>
<evidence type="ECO:0000256" key="3">
    <source>
        <dbReference type="ARBA" id="ARBA00012438"/>
    </source>
</evidence>
<dbReference type="SUPFAM" id="SSF52172">
    <property type="entry name" value="CheY-like"/>
    <property type="match status" value="1"/>
</dbReference>
<gene>
    <name evidence="17" type="ORF">HQN79_09125</name>
</gene>
<dbReference type="SMART" id="SM00388">
    <property type="entry name" value="HisKA"/>
    <property type="match status" value="1"/>
</dbReference>
<keyword evidence="6 14" id="KW-0812">Transmembrane</keyword>
<dbReference type="InterPro" id="IPR004358">
    <property type="entry name" value="Sig_transdc_His_kin-like_C"/>
</dbReference>
<evidence type="ECO:0000256" key="12">
    <source>
        <dbReference type="ARBA" id="ARBA00023136"/>
    </source>
</evidence>
<dbReference type="InterPro" id="IPR005467">
    <property type="entry name" value="His_kinase_dom"/>
</dbReference>
<dbReference type="FunFam" id="1.10.287.130:FF:000004">
    <property type="entry name" value="Ethylene receptor 1"/>
    <property type="match status" value="1"/>
</dbReference>
<evidence type="ECO:0000256" key="2">
    <source>
        <dbReference type="ARBA" id="ARBA00004370"/>
    </source>
</evidence>
<evidence type="ECO:0000259" key="15">
    <source>
        <dbReference type="PROSITE" id="PS50109"/>
    </source>
</evidence>
<dbReference type="InterPro" id="IPR001789">
    <property type="entry name" value="Sig_transdc_resp-reg_receiver"/>
</dbReference>
<dbReference type="InterPro" id="IPR036097">
    <property type="entry name" value="HisK_dim/P_sf"/>
</dbReference>
<reference evidence="17 18" key="1">
    <citation type="submission" date="2020-05" db="EMBL/GenBank/DDBJ databases">
        <title>Thiomicrorhabdus sediminis sp.nov. and Thiomicrorhabdus xiamenensis sp.nov., novel sulfur-oxidizing bacteria isolated from coastal sediment.</title>
        <authorList>
            <person name="Liu X."/>
        </authorList>
    </citation>
    <scope>NUCLEOTIDE SEQUENCE [LARGE SCALE GENOMIC DNA]</scope>
    <source>
        <strain evidence="17 18">G2</strain>
    </source>
</reference>
<dbReference type="Gene3D" id="1.10.287.130">
    <property type="match status" value="1"/>
</dbReference>
<feature type="modified residue" description="4-aspartylphosphate" evidence="13">
    <location>
        <position position="700"/>
    </location>
</feature>
<name>A0A7D4SJA8_9GAMM</name>
<keyword evidence="4 13" id="KW-0597">Phosphoprotein</keyword>
<comment type="subcellular location">
    <subcellularLocation>
        <location evidence="2">Membrane</location>
    </subcellularLocation>
</comment>
<dbReference type="FunFam" id="3.30.565.10:FF:000010">
    <property type="entry name" value="Sensor histidine kinase RcsC"/>
    <property type="match status" value="1"/>
</dbReference>
<evidence type="ECO:0000256" key="5">
    <source>
        <dbReference type="ARBA" id="ARBA00022679"/>
    </source>
</evidence>
<dbReference type="EC" id="2.7.13.3" evidence="3"/>
<dbReference type="PANTHER" id="PTHR45339">
    <property type="entry name" value="HYBRID SIGNAL TRANSDUCTION HISTIDINE KINASE J"/>
    <property type="match status" value="1"/>
</dbReference>
<dbReference type="Gene3D" id="3.30.565.10">
    <property type="entry name" value="Histidine kinase-like ATPase, C-terminal domain"/>
    <property type="match status" value="1"/>
</dbReference>
<dbReference type="PROSITE" id="PS50109">
    <property type="entry name" value="HIS_KIN"/>
    <property type="match status" value="1"/>
</dbReference>
<evidence type="ECO:0000256" key="9">
    <source>
        <dbReference type="ARBA" id="ARBA00022840"/>
    </source>
</evidence>
<evidence type="ECO:0000256" key="10">
    <source>
        <dbReference type="ARBA" id="ARBA00022989"/>
    </source>
</evidence>
<dbReference type="InterPro" id="IPR011006">
    <property type="entry name" value="CheY-like_superfamily"/>
</dbReference>
<evidence type="ECO:0000256" key="1">
    <source>
        <dbReference type="ARBA" id="ARBA00000085"/>
    </source>
</evidence>
<dbReference type="CDD" id="cd16922">
    <property type="entry name" value="HATPase_EvgS-ArcB-TorS-like"/>
    <property type="match status" value="1"/>
</dbReference>